<dbReference type="InterPro" id="IPR020449">
    <property type="entry name" value="Tscrpt_reg_AraC-type_HTH"/>
</dbReference>
<gene>
    <name evidence="6" type="ORF">HCK00_22055</name>
</gene>
<keyword evidence="7" id="KW-1185">Reference proteome</keyword>
<dbReference type="PRINTS" id="PR00032">
    <property type="entry name" value="HTHARAC"/>
</dbReference>
<evidence type="ECO:0000256" key="2">
    <source>
        <dbReference type="ARBA" id="ARBA00023125"/>
    </source>
</evidence>
<evidence type="ECO:0000256" key="4">
    <source>
        <dbReference type="SAM" id="MobiDB-lite"/>
    </source>
</evidence>
<keyword evidence="2" id="KW-0238">DNA-binding</keyword>
<evidence type="ECO:0000256" key="1">
    <source>
        <dbReference type="ARBA" id="ARBA00023015"/>
    </source>
</evidence>
<dbReference type="PANTHER" id="PTHR46796:SF6">
    <property type="entry name" value="ARAC SUBFAMILY"/>
    <property type="match status" value="1"/>
</dbReference>
<dbReference type="Proteomes" id="UP000695264">
    <property type="component" value="Unassembled WGS sequence"/>
</dbReference>
<keyword evidence="1" id="KW-0805">Transcription regulation</keyword>
<evidence type="ECO:0000256" key="3">
    <source>
        <dbReference type="ARBA" id="ARBA00023163"/>
    </source>
</evidence>
<dbReference type="InterPro" id="IPR009057">
    <property type="entry name" value="Homeodomain-like_sf"/>
</dbReference>
<proteinExistence type="predicted"/>
<dbReference type="InterPro" id="IPR050204">
    <property type="entry name" value="AraC_XylS_family_regulators"/>
</dbReference>
<reference evidence="6 7" key="1">
    <citation type="submission" date="2020-03" db="EMBL/GenBank/DDBJ databases">
        <title>WGS of actinomycetes isolated from Thailand.</title>
        <authorList>
            <person name="Thawai C."/>
        </authorList>
    </citation>
    <scope>NUCLEOTIDE SEQUENCE [LARGE SCALE GENOMIC DNA]</scope>
    <source>
        <strain evidence="6 7">PLAI 1-29</strain>
    </source>
</reference>
<dbReference type="PANTHER" id="PTHR46796">
    <property type="entry name" value="HTH-TYPE TRANSCRIPTIONAL ACTIVATOR RHAS-RELATED"/>
    <property type="match status" value="1"/>
</dbReference>
<dbReference type="Pfam" id="PF12833">
    <property type="entry name" value="HTH_18"/>
    <property type="match status" value="1"/>
</dbReference>
<name>A0ABX1C629_9ACTN</name>
<organism evidence="6 7">
    <name type="scientific">Streptomyces zingiberis</name>
    <dbReference type="NCBI Taxonomy" id="2053010"/>
    <lineage>
        <taxon>Bacteria</taxon>
        <taxon>Bacillati</taxon>
        <taxon>Actinomycetota</taxon>
        <taxon>Actinomycetes</taxon>
        <taxon>Kitasatosporales</taxon>
        <taxon>Streptomycetaceae</taxon>
        <taxon>Streptomyces</taxon>
    </lineage>
</organism>
<evidence type="ECO:0000313" key="7">
    <source>
        <dbReference type="Proteomes" id="UP000695264"/>
    </source>
</evidence>
<dbReference type="InterPro" id="IPR018062">
    <property type="entry name" value="HTH_AraC-typ_CS"/>
</dbReference>
<evidence type="ECO:0000259" key="5">
    <source>
        <dbReference type="PROSITE" id="PS01124"/>
    </source>
</evidence>
<feature type="region of interest" description="Disordered" evidence="4">
    <location>
        <begin position="321"/>
        <end position="353"/>
    </location>
</feature>
<accession>A0ABX1C629</accession>
<comment type="caution">
    <text evidence="6">The sequence shown here is derived from an EMBL/GenBank/DDBJ whole genome shotgun (WGS) entry which is preliminary data.</text>
</comment>
<dbReference type="SMART" id="SM00342">
    <property type="entry name" value="HTH_ARAC"/>
    <property type="match status" value="1"/>
</dbReference>
<dbReference type="EMBL" id="JAATEN010000021">
    <property type="protein sequence ID" value="NJQ03144.1"/>
    <property type="molecule type" value="Genomic_DNA"/>
</dbReference>
<protein>
    <submittedName>
        <fullName evidence="6">Helix-turn-helix domain-containing protein</fullName>
    </submittedName>
</protein>
<keyword evidence="3" id="KW-0804">Transcription</keyword>
<dbReference type="SUPFAM" id="SSF46689">
    <property type="entry name" value="Homeodomain-like"/>
    <property type="match status" value="1"/>
</dbReference>
<sequence length="353" mass="37219">MNGTGSGGPGAAAGGRTFSVDVTAPDTAAEGFGVFRRAWRAQVGAAFPLPSFDAGVRGGFRLRVQASRVHDAVIADLYCDSFTGSTQGVRSDVEDRVLVHVVRRGTWHFGVPRDGGGTAVGAGQFLVRHSGPPSRFEVQPRTRADVLILPASLLGPVAAGRQVLGPSDSAEMRVLMAQANMTAATLNDLSPAGLRAARNALVELVGGVVRRELDGDEPRLAPAVAQAAKDIVDGRLADPDLSPSTLARELSVSVRTLHRAFAATGESVSAYIRRGRLEQARLRLLAAPRGRLSVSEVAARWQFADSSHFIRAFKRRYGQTPARYARSRGGHGGESSEGTDGGQAAYPPAPDRP</sequence>
<dbReference type="Gene3D" id="1.10.10.60">
    <property type="entry name" value="Homeodomain-like"/>
    <property type="match status" value="1"/>
</dbReference>
<dbReference type="PROSITE" id="PS00041">
    <property type="entry name" value="HTH_ARAC_FAMILY_1"/>
    <property type="match status" value="1"/>
</dbReference>
<evidence type="ECO:0000313" key="6">
    <source>
        <dbReference type="EMBL" id="NJQ03144.1"/>
    </source>
</evidence>
<feature type="domain" description="HTH araC/xylS-type" evidence="5">
    <location>
        <begin position="226"/>
        <end position="327"/>
    </location>
</feature>
<dbReference type="InterPro" id="IPR018060">
    <property type="entry name" value="HTH_AraC"/>
</dbReference>
<dbReference type="PROSITE" id="PS01124">
    <property type="entry name" value="HTH_ARAC_FAMILY_2"/>
    <property type="match status" value="1"/>
</dbReference>
<feature type="compositionally biased region" description="Gly residues" evidence="4">
    <location>
        <begin position="330"/>
        <end position="341"/>
    </location>
</feature>